<dbReference type="Proteomes" id="UP000324222">
    <property type="component" value="Unassembled WGS sequence"/>
</dbReference>
<proteinExistence type="predicted"/>
<sequence>MSLTTCCVSARTLPAASNSEPAVSVPGHCLLPCPHFPHSVWGWTSNDCFPQLAILCHIPLKTLSDYLQPSRDIASDVTEQGHTPQAVHFRVRASRVIFPLANVLTSGSSAQDKCHHFDTDGAIHVSEHSNCTHCQADPLFYHDLNSVSRTFQWNDCSHMAT</sequence>
<gene>
    <name evidence="1" type="ORF">E2C01_046477</name>
</gene>
<evidence type="ECO:0000313" key="2">
    <source>
        <dbReference type="Proteomes" id="UP000324222"/>
    </source>
</evidence>
<organism evidence="1 2">
    <name type="scientific">Portunus trituberculatus</name>
    <name type="common">Swimming crab</name>
    <name type="synonym">Neptunus trituberculatus</name>
    <dbReference type="NCBI Taxonomy" id="210409"/>
    <lineage>
        <taxon>Eukaryota</taxon>
        <taxon>Metazoa</taxon>
        <taxon>Ecdysozoa</taxon>
        <taxon>Arthropoda</taxon>
        <taxon>Crustacea</taxon>
        <taxon>Multicrustacea</taxon>
        <taxon>Malacostraca</taxon>
        <taxon>Eumalacostraca</taxon>
        <taxon>Eucarida</taxon>
        <taxon>Decapoda</taxon>
        <taxon>Pleocyemata</taxon>
        <taxon>Brachyura</taxon>
        <taxon>Eubrachyura</taxon>
        <taxon>Portunoidea</taxon>
        <taxon>Portunidae</taxon>
        <taxon>Portuninae</taxon>
        <taxon>Portunus</taxon>
    </lineage>
</organism>
<reference evidence="1 2" key="1">
    <citation type="submission" date="2019-05" db="EMBL/GenBank/DDBJ databases">
        <title>Another draft genome of Portunus trituberculatus and its Hox gene families provides insights of decapod evolution.</title>
        <authorList>
            <person name="Jeong J.-H."/>
            <person name="Song I."/>
            <person name="Kim S."/>
            <person name="Choi T."/>
            <person name="Kim D."/>
            <person name="Ryu S."/>
            <person name="Kim W."/>
        </authorList>
    </citation>
    <scope>NUCLEOTIDE SEQUENCE [LARGE SCALE GENOMIC DNA]</scope>
    <source>
        <tissue evidence="1">Muscle</tissue>
    </source>
</reference>
<protein>
    <submittedName>
        <fullName evidence="1">Uncharacterized protein</fullName>
    </submittedName>
</protein>
<comment type="caution">
    <text evidence="1">The sequence shown here is derived from an EMBL/GenBank/DDBJ whole genome shotgun (WGS) entry which is preliminary data.</text>
</comment>
<keyword evidence="2" id="KW-1185">Reference proteome</keyword>
<dbReference type="EMBL" id="VSRR010011010">
    <property type="protein sequence ID" value="MPC52605.1"/>
    <property type="molecule type" value="Genomic_DNA"/>
</dbReference>
<dbReference type="AlphaFoldDB" id="A0A5B7G596"/>
<name>A0A5B7G596_PORTR</name>
<evidence type="ECO:0000313" key="1">
    <source>
        <dbReference type="EMBL" id="MPC52605.1"/>
    </source>
</evidence>
<accession>A0A5B7G596</accession>